<proteinExistence type="inferred from homology"/>
<feature type="binding site" evidence="3">
    <location>
        <begin position="629"/>
        <end position="630"/>
    </location>
    <ligand>
        <name>substrate</name>
    </ligand>
</feature>
<dbReference type="EMBL" id="HBGS01057140">
    <property type="protein sequence ID" value="CAD9480566.1"/>
    <property type="molecule type" value="Transcribed_RNA"/>
</dbReference>
<feature type="region of interest" description="Disordered" evidence="4">
    <location>
        <begin position="1"/>
        <end position="36"/>
    </location>
</feature>
<dbReference type="InterPro" id="IPR011993">
    <property type="entry name" value="PH-like_dom_sf"/>
</dbReference>
<sequence>MKMATWVSHTSRNDNNDEHLYDDGEESERARGRRPSALMQKFTGELSEQNETDNAPMTISFDVITRGRFKSTHRLLQIDLKDMKIVQHLSKDQTKLNDCTEVDISSFEIAQGKKEGLLSFNLVSKRGNDDTYTRQKQFQFTTRQDAYSFTEILNLAVKCGAQLKHVFKIIDLNKSQSICADNIVTASKSLSCGEDDIFPIDSANAEHMIHMGDHAMRGELDFASWFNIFTLAQPDFTGCELNNLSPSEKGSSIRSKIVTLKDQNNKDLVKRLLTHWFELSQQKQRQTAEQNPDSASQRIANKGIPLVAGEEVLRTIDRTRWRGASMGDKEIFGTIRLTNYRLYFTISPAMQNILPPAFDAISIPLGTVNRVETVYSGRREEICIFCKDLRLIRIAIEMGHDQIIEFRQMIADLAFPKKDGNIDLSSLFAFSYQPKNIPNRWDLFDPEKEYSRIGLIGPESNFTWRLLPQDFTASDKDIMSPTYPRAFIVPNLESMSEAQIRSAAKYRSRQRMPAACWMHKDTGAVLARSSQPMLGITQRRNEDDIFLLNSIRLAGRNDHQDNDLDVGISKARLDNVTVKVDGRDIIPRPLYIADCRGKVAATGNKLQGKGAENVANYRAAELLFCDILNIHTMRESQSSLATLLMPEPYDESAPPSMSGDPKYLSKLDAAGWLRHVSLVMSASVWCARKMTYAGASVLCHCSDGWDRTAQVCATSQMLLDPYYRTLEGFGVLVEKEWLSFGHKFQDRVAHGSDDHDSQERSPIMIQWLEVVWQIVEQIPSAFEYDERMLIFVADHLFSCLFGNFLGNTDLSRHRLDVRNKTTSIWSYILAKADQFRNPNYVETSEALWPICKLPNLKLWGRYYLRHNPENHPHKCSGTVWIDDYGEAVAQLPDGQEGETAAVEESDVSSSMVNYGTVKL</sequence>
<name>A0A7S2H4Y3_9STRA</name>
<dbReference type="GO" id="GO:0005737">
    <property type="term" value="C:cytoplasm"/>
    <property type="evidence" value="ECO:0007669"/>
    <property type="project" value="TreeGrafter"/>
</dbReference>
<dbReference type="InterPro" id="IPR030564">
    <property type="entry name" value="Myotubularin"/>
</dbReference>
<organism evidence="6">
    <name type="scientific">Octactis speculum</name>
    <dbReference type="NCBI Taxonomy" id="3111310"/>
    <lineage>
        <taxon>Eukaryota</taxon>
        <taxon>Sar</taxon>
        <taxon>Stramenopiles</taxon>
        <taxon>Ochrophyta</taxon>
        <taxon>Dictyochophyceae</taxon>
        <taxon>Dictyochales</taxon>
        <taxon>Dictyochaceae</taxon>
        <taxon>Octactis</taxon>
    </lineage>
</organism>
<dbReference type="PROSITE" id="PS51339">
    <property type="entry name" value="PPASE_MYOTUBULARIN"/>
    <property type="match status" value="1"/>
</dbReference>
<dbReference type="InterPro" id="IPR029021">
    <property type="entry name" value="Prot-tyrosine_phosphatase-like"/>
</dbReference>
<dbReference type="SUPFAM" id="SSF52799">
    <property type="entry name" value="(Phosphotyrosine protein) phosphatases II"/>
    <property type="match status" value="1"/>
</dbReference>
<dbReference type="Gene3D" id="2.30.29.30">
    <property type="entry name" value="Pleckstrin-homology domain (PH domain)/Phosphotyrosine-binding domain (PTB)"/>
    <property type="match status" value="1"/>
</dbReference>
<reference evidence="6" key="1">
    <citation type="submission" date="2021-01" db="EMBL/GenBank/DDBJ databases">
        <authorList>
            <person name="Corre E."/>
            <person name="Pelletier E."/>
            <person name="Niang G."/>
            <person name="Scheremetjew M."/>
            <person name="Finn R."/>
            <person name="Kale V."/>
            <person name="Holt S."/>
            <person name="Cochrane G."/>
            <person name="Meng A."/>
            <person name="Brown T."/>
            <person name="Cohen L."/>
        </authorList>
    </citation>
    <scope>NUCLEOTIDE SEQUENCE</scope>
    <source>
        <strain evidence="6">CCMP1381</strain>
    </source>
</reference>
<dbReference type="InterPro" id="IPR011992">
    <property type="entry name" value="EF-hand-dom_pair"/>
</dbReference>
<dbReference type="Pfam" id="PF06602">
    <property type="entry name" value="Myotub-related"/>
    <property type="match status" value="1"/>
</dbReference>
<protein>
    <recommendedName>
        <fullName evidence="5">Myotubularin phosphatase domain-containing protein</fullName>
    </recommendedName>
</protein>
<gene>
    <name evidence="6" type="ORF">DSPE1174_LOCUS29790</name>
</gene>
<evidence type="ECO:0000256" key="1">
    <source>
        <dbReference type="ARBA" id="ARBA00007471"/>
    </source>
</evidence>
<dbReference type="SUPFAM" id="SSF50729">
    <property type="entry name" value="PH domain-like"/>
    <property type="match status" value="1"/>
</dbReference>
<accession>A0A7S2H4Y3</accession>
<evidence type="ECO:0000259" key="5">
    <source>
        <dbReference type="PROSITE" id="PS51339"/>
    </source>
</evidence>
<feature type="domain" description="Myotubularin phosphatase" evidence="5">
    <location>
        <begin position="440"/>
        <end position="863"/>
    </location>
</feature>
<feature type="compositionally biased region" description="Basic and acidic residues" evidence="4">
    <location>
        <begin position="11"/>
        <end position="30"/>
    </location>
</feature>
<dbReference type="PANTHER" id="PTHR10807:SF128">
    <property type="entry name" value="PHOSPHATIDYLINOSITOL-3,5-BISPHOSPHATE 3-PHOSPHATASE"/>
    <property type="match status" value="1"/>
</dbReference>
<evidence type="ECO:0000256" key="2">
    <source>
        <dbReference type="PIRSR" id="PIRSR630564-1"/>
    </source>
</evidence>
<comment type="similarity">
    <text evidence="1">Belongs to the protein-tyrosine phosphatase family. Non-receptor class myotubularin subfamily.</text>
</comment>
<dbReference type="PANTHER" id="PTHR10807">
    <property type="entry name" value="MYOTUBULARIN-RELATED"/>
    <property type="match status" value="1"/>
</dbReference>
<feature type="active site" description="Phosphocysteine intermediate" evidence="2">
    <location>
        <position position="701"/>
    </location>
</feature>
<dbReference type="SUPFAM" id="SSF47473">
    <property type="entry name" value="EF-hand"/>
    <property type="match status" value="1"/>
</dbReference>
<dbReference type="CDD" id="cd14507">
    <property type="entry name" value="PTP-MTM-like"/>
    <property type="match status" value="1"/>
</dbReference>
<feature type="binding site" evidence="3">
    <location>
        <begin position="701"/>
        <end position="707"/>
    </location>
    <ligand>
        <name>substrate</name>
    </ligand>
</feature>
<dbReference type="AlphaFoldDB" id="A0A7S2H4Y3"/>
<evidence type="ECO:0000256" key="4">
    <source>
        <dbReference type="SAM" id="MobiDB-lite"/>
    </source>
</evidence>
<evidence type="ECO:0000313" key="6">
    <source>
        <dbReference type="EMBL" id="CAD9480566.1"/>
    </source>
</evidence>
<evidence type="ECO:0000256" key="3">
    <source>
        <dbReference type="PIRSR" id="PIRSR630564-2"/>
    </source>
</evidence>
<dbReference type="InterPro" id="IPR010569">
    <property type="entry name" value="Myotubularin-like_Pase_dom"/>
</dbReference>